<sequence>MLQLDALSRSYLQSSTQLVKDNPCAVLRLSDLDTVLVNCKFERPFLQRLRTCQEYIDREGLSQQSLVINTPKYHKRYILPGNLH</sequence>
<dbReference type="PANTHER" id="PTHR10460">
    <property type="entry name" value="ABL INTERACTOR FAMILY MEMBER"/>
    <property type="match status" value="1"/>
</dbReference>
<comment type="function">
    <text evidence="2">Involved in regulation of actin and microtubule organization. Part of a WAVE complex that activates the Arp2/3 complex.</text>
</comment>
<dbReference type="PANTHER" id="PTHR10460:SF10">
    <property type="entry name" value="PROTEIN ABIL3"/>
    <property type="match status" value="1"/>
</dbReference>
<proteinExistence type="inferred from homology"/>
<evidence type="ECO:0000256" key="2">
    <source>
        <dbReference type="ARBA" id="ARBA00025223"/>
    </source>
</evidence>
<keyword evidence="4" id="KW-1185">Reference proteome</keyword>
<dbReference type="EMBL" id="WJXA01000003">
    <property type="protein sequence ID" value="KAF7148641.1"/>
    <property type="molecule type" value="Genomic_DNA"/>
</dbReference>
<evidence type="ECO:0000256" key="1">
    <source>
        <dbReference type="ARBA" id="ARBA00010020"/>
    </source>
</evidence>
<dbReference type="InterPro" id="IPR028457">
    <property type="entry name" value="ABI"/>
</dbReference>
<gene>
    <name evidence="3" type="ORF">RHSIM_Rhsim03G0209900</name>
</gene>
<accession>A0A834HAP8</accession>
<evidence type="ECO:0000313" key="4">
    <source>
        <dbReference type="Proteomes" id="UP000626092"/>
    </source>
</evidence>
<reference evidence="3" key="1">
    <citation type="submission" date="2019-11" db="EMBL/GenBank/DDBJ databases">
        <authorList>
            <person name="Liu Y."/>
            <person name="Hou J."/>
            <person name="Li T.-Q."/>
            <person name="Guan C.-H."/>
            <person name="Wu X."/>
            <person name="Wu H.-Z."/>
            <person name="Ling F."/>
            <person name="Zhang R."/>
            <person name="Shi X.-G."/>
            <person name="Ren J.-P."/>
            <person name="Chen E.-F."/>
            <person name="Sun J.-M."/>
        </authorList>
    </citation>
    <scope>NUCLEOTIDE SEQUENCE</scope>
    <source>
        <strain evidence="3">Adult_tree_wgs_1</strain>
        <tissue evidence="3">Leaves</tissue>
    </source>
</reference>
<dbReference type="Proteomes" id="UP000626092">
    <property type="component" value="Unassembled WGS sequence"/>
</dbReference>
<protein>
    <submittedName>
        <fullName evidence="3">Uncharacterized protein</fullName>
    </submittedName>
</protein>
<evidence type="ECO:0000313" key="3">
    <source>
        <dbReference type="EMBL" id="KAF7148641.1"/>
    </source>
</evidence>
<comment type="caution">
    <text evidence="3">The sequence shown here is derived from an EMBL/GenBank/DDBJ whole genome shotgun (WGS) entry which is preliminary data.</text>
</comment>
<comment type="similarity">
    <text evidence="1">Belongs to the ABI family.</text>
</comment>
<name>A0A834HAP8_RHOSS</name>
<dbReference type="AlphaFoldDB" id="A0A834HAP8"/>
<dbReference type="OrthoDB" id="1927036at2759"/>
<organism evidence="3 4">
    <name type="scientific">Rhododendron simsii</name>
    <name type="common">Sims's rhododendron</name>
    <dbReference type="NCBI Taxonomy" id="118357"/>
    <lineage>
        <taxon>Eukaryota</taxon>
        <taxon>Viridiplantae</taxon>
        <taxon>Streptophyta</taxon>
        <taxon>Embryophyta</taxon>
        <taxon>Tracheophyta</taxon>
        <taxon>Spermatophyta</taxon>
        <taxon>Magnoliopsida</taxon>
        <taxon>eudicotyledons</taxon>
        <taxon>Gunneridae</taxon>
        <taxon>Pentapetalae</taxon>
        <taxon>asterids</taxon>
        <taxon>Ericales</taxon>
        <taxon>Ericaceae</taxon>
        <taxon>Ericoideae</taxon>
        <taxon>Rhodoreae</taxon>
        <taxon>Rhododendron</taxon>
    </lineage>
</organism>